<dbReference type="InterPro" id="IPR006300">
    <property type="entry name" value="FlgB"/>
</dbReference>
<keyword evidence="4 6" id="KW-0975">Bacterial flagellum</keyword>
<accession>A0ABS0E2R5</accession>
<proteinExistence type="inferred from homology"/>
<comment type="function">
    <text evidence="5 6">Structural component of flagellum, the bacterial motility apparatus. Part of the rod structure of flagellar basal body.</text>
</comment>
<organism evidence="8 9">
    <name type="scientific">Rahnella laticis</name>
    <dbReference type="NCBI Taxonomy" id="2787622"/>
    <lineage>
        <taxon>Bacteria</taxon>
        <taxon>Pseudomonadati</taxon>
        <taxon>Pseudomonadota</taxon>
        <taxon>Gammaproteobacteria</taxon>
        <taxon>Enterobacterales</taxon>
        <taxon>Yersiniaceae</taxon>
        <taxon>Rahnella</taxon>
    </lineage>
</organism>
<keyword evidence="8" id="KW-0966">Cell projection</keyword>
<name>A0ABS0E2R5_9GAMM</name>
<dbReference type="PIRSF" id="PIRSF002889">
    <property type="entry name" value="Rod_FlgB"/>
    <property type="match status" value="1"/>
</dbReference>
<comment type="subcellular location">
    <subcellularLocation>
        <location evidence="1 6">Bacterial flagellum basal body</location>
    </subcellularLocation>
</comment>
<reference evidence="8 9" key="1">
    <citation type="submission" date="2020-11" db="EMBL/GenBank/DDBJ databases">
        <title>Taxonomic investigation of Rahnella strains.</title>
        <authorList>
            <person name="Lee S.D."/>
        </authorList>
    </citation>
    <scope>NUCLEOTIDE SEQUENCE [LARGE SCALE GENOMIC DNA]</scope>
    <source>
        <strain evidence="8 9">SAP-17</strain>
    </source>
</reference>
<dbReference type="EMBL" id="JADOBI010000002">
    <property type="protein sequence ID" value="MBF7978468.1"/>
    <property type="molecule type" value="Genomic_DNA"/>
</dbReference>
<dbReference type="InterPro" id="IPR019776">
    <property type="entry name" value="Flagellar_basal_body_rod_CS"/>
</dbReference>
<evidence type="ECO:0000256" key="1">
    <source>
        <dbReference type="ARBA" id="ARBA00004117"/>
    </source>
</evidence>
<dbReference type="PANTHER" id="PTHR30435">
    <property type="entry name" value="FLAGELLAR PROTEIN"/>
    <property type="match status" value="1"/>
</dbReference>
<keyword evidence="8" id="KW-0282">Flagellum</keyword>
<dbReference type="PANTHER" id="PTHR30435:SF12">
    <property type="entry name" value="FLAGELLAR BASAL BODY ROD PROTEIN FLGB"/>
    <property type="match status" value="1"/>
</dbReference>
<dbReference type="InterPro" id="IPR001444">
    <property type="entry name" value="Flag_bb_rod_N"/>
</dbReference>
<comment type="caution">
    <text evidence="8">The sequence shown here is derived from an EMBL/GenBank/DDBJ whole genome shotgun (WGS) entry which is preliminary data.</text>
</comment>
<evidence type="ECO:0000259" key="7">
    <source>
        <dbReference type="Pfam" id="PF00460"/>
    </source>
</evidence>
<keyword evidence="9" id="KW-1185">Reference proteome</keyword>
<comment type="similarity">
    <text evidence="2 6">Belongs to the flagella basal body rod proteins family.</text>
</comment>
<evidence type="ECO:0000256" key="4">
    <source>
        <dbReference type="ARBA" id="ARBA00023143"/>
    </source>
</evidence>
<dbReference type="RefSeq" id="WP_195813028.1">
    <property type="nucleotide sequence ID" value="NZ_JADOBI010000002.1"/>
</dbReference>
<comment type="subunit">
    <text evidence="6">The basal body constitutes a major portion of the flagellar organelle and consists of a number of rings mounted on a central rod.</text>
</comment>
<sequence length="124" mass="13572">MGISFDKALGVHPAAVQLRLARAELLSANLANVDTPNFQAKDIDFAREMQRSVAQMQSKSIAQSGFADTQQVKYRVPNQPSRDGNTVALDVEQAEFSKNTLDYQTSLAFLNSKITGLKKAIEGK</sequence>
<evidence type="ECO:0000256" key="5">
    <source>
        <dbReference type="ARBA" id="ARBA00024934"/>
    </source>
</evidence>
<evidence type="ECO:0000256" key="6">
    <source>
        <dbReference type="PIRNR" id="PIRNR002889"/>
    </source>
</evidence>
<evidence type="ECO:0000313" key="8">
    <source>
        <dbReference type="EMBL" id="MBF7978468.1"/>
    </source>
</evidence>
<evidence type="ECO:0000313" key="9">
    <source>
        <dbReference type="Proteomes" id="UP000636811"/>
    </source>
</evidence>
<dbReference type="Pfam" id="PF00460">
    <property type="entry name" value="Flg_bb_rod"/>
    <property type="match status" value="1"/>
</dbReference>
<dbReference type="NCBIfam" id="TIGR01396">
    <property type="entry name" value="FlgB"/>
    <property type="match status" value="1"/>
</dbReference>
<gene>
    <name evidence="8" type="primary">flgB</name>
    <name evidence="8" type="ORF">IV433_03485</name>
</gene>
<protein>
    <recommendedName>
        <fullName evidence="3 6">Flagellar basal body rod protein FlgB</fullName>
    </recommendedName>
</protein>
<evidence type="ECO:0000256" key="3">
    <source>
        <dbReference type="ARBA" id="ARBA00014376"/>
    </source>
</evidence>
<dbReference type="PROSITE" id="PS00588">
    <property type="entry name" value="FLAGELLA_BB_ROD"/>
    <property type="match status" value="1"/>
</dbReference>
<dbReference type="Proteomes" id="UP000636811">
    <property type="component" value="Unassembled WGS sequence"/>
</dbReference>
<evidence type="ECO:0000256" key="2">
    <source>
        <dbReference type="ARBA" id="ARBA00009677"/>
    </source>
</evidence>
<keyword evidence="8" id="KW-0969">Cilium</keyword>
<feature type="domain" description="Flagellar basal body rod protein N-terminal" evidence="7">
    <location>
        <begin position="16"/>
        <end position="39"/>
    </location>
</feature>